<feature type="region of interest" description="Disordered" evidence="12">
    <location>
        <begin position="1406"/>
        <end position="1438"/>
    </location>
</feature>
<keyword evidence="3" id="KW-0723">Serine/threonine-protein kinase</keyword>
<evidence type="ECO:0000256" key="11">
    <source>
        <dbReference type="SAM" id="Coils"/>
    </source>
</evidence>
<dbReference type="InterPro" id="IPR050538">
    <property type="entry name" value="MAP_kinase_kinase_kinase"/>
</dbReference>
<evidence type="ECO:0000256" key="6">
    <source>
        <dbReference type="ARBA" id="ARBA00022777"/>
    </source>
</evidence>
<feature type="compositionally biased region" description="Acidic residues" evidence="12">
    <location>
        <begin position="483"/>
        <end position="494"/>
    </location>
</feature>
<evidence type="ECO:0000313" key="14">
    <source>
        <dbReference type="EMBL" id="KKA27380.1"/>
    </source>
</evidence>
<evidence type="ECO:0000256" key="1">
    <source>
        <dbReference type="ARBA" id="ARBA00006529"/>
    </source>
</evidence>
<dbReference type="EC" id="2.7.11.24" evidence="2"/>
<feature type="compositionally biased region" description="Basic and acidic residues" evidence="12">
    <location>
        <begin position="33"/>
        <end position="44"/>
    </location>
</feature>
<dbReference type="InterPro" id="IPR000719">
    <property type="entry name" value="Prot_kinase_dom"/>
</dbReference>
<dbReference type="Pfam" id="PF00069">
    <property type="entry name" value="Pkinase"/>
    <property type="match status" value="1"/>
</dbReference>
<protein>
    <recommendedName>
        <fullName evidence="2">mitogen-activated protein kinase</fullName>
        <ecNumber evidence="2">2.7.11.24</ecNumber>
    </recommendedName>
</protein>
<dbReference type="PROSITE" id="PS00107">
    <property type="entry name" value="PROTEIN_KINASE_ATP"/>
    <property type="match status" value="1"/>
</dbReference>
<dbReference type="PROSITE" id="PS50011">
    <property type="entry name" value="PROTEIN_KINASE_DOM"/>
    <property type="match status" value="1"/>
</dbReference>
<reference evidence="14 15" key="1">
    <citation type="submission" date="2015-03" db="EMBL/GenBank/DDBJ databases">
        <authorList>
            <person name="Radwan O."/>
            <person name="Al-Naeli F.A."/>
            <person name="Rendon G.A."/>
            <person name="Fields C."/>
        </authorList>
    </citation>
    <scope>NUCLEOTIDE SEQUENCE [LARGE SCALE GENOMIC DNA]</scope>
    <source>
        <strain evidence="14">CR-DP1</strain>
    </source>
</reference>
<dbReference type="GO" id="GO:0005524">
    <property type="term" value="F:ATP binding"/>
    <property type="evidence" value="ECO:0007669"/>
    <property type="project" value="UniProtKB-UniRule"/>
</dbReference>
<comment type="similarity">
    <text evidence="1">Belongs to the protein kinase superfamily. STE Ser/Thr protein kinase family. MAP kinase kinase kinase subfamily.</text>
</comment>
<feature type="compositionally biased region" description="Basic and acidic residues" evidence="12">
    <location>
        <begin position="65"/>
        <end position="76"/>
    </location>
</feature>
<organism evidence="14 15">
    <name type="scientific">Thielaviopsis punctulata</name>
    <dbReference type="NCBI Taxonomy" id="72032"/>
    <lineage>
        <taxon>Eukaryota</taxon>
        <taxon>Fungi</taxon>
        <taxon>Dikarya</taxon>
        <taxon>Ascomycota</taxon>
        <taxon>Pezizomycotina</taxon>
        <taxon>Sordariomycetes</taxon>
        <taxon>Hypocreomycetidae</taxon>
        <taxon>Microascales</taxon>
        <taxon>Ceratocystidaceae</taxon>
        <taxon>Thielaviopsis</taxon>
    </lineage>
</organism>
<evidence type="ECO:0000256" key="10">
    <source>
        <dbReference type="PROSITE-ProRule" id="PRU10141"/>
    </source>
</evidence>
<dbReference type="GO" id="GO:0038066">
    <property type="term" value="P:p38MAPK cascade"/>
    <property type="evidence" value="ECO:0007669"/>
    <property type="project" value="TreeGrafter"/>
</dbReference>
<feature type="compositionally biased region" description="Polar residues" evidence="12">
    <location>
        <begin position="448"/>
        <end position="475"/>
    </location>
</feature>
<keyword evidence="4" id="KW-0808">Transferase</keyword>
<dbReference type="PANTHER" id="PTHR48016:SF32">
    <property type="entry name" value="MITOGEN-ACTIVATED PROTEIN KINASE KINASE KINASE 4"/>
    <property type="match status" value="1"/>
</dbReference>
<dbReference type="OrthoDB" id="1043025at2759"/>
<keyword evidence="15" id="KW-1185">Reference proteome</keyword>
<evidence type="ECO:0000256" key="2">
    <source>
        <dbReference type="ARBA" id="ARBA00012411"/>
    </source>
</evidence>
<evidence type="ECO:0000313" key="15">
    <source>
        <dbReference type="Proteomes" id="UP000033483"/>
    </source>
</evidence>
<feature type="region of interest" description="Disordered" evidence="12">
    <location>
        <begin position="1"/>
        <end position="230"/>
    </location>
</feature>
<dbReference type="InterPro" id="IPR008271">
    <property type="entry name" value="Ser/Thr_kinase_AS"/>
</dbReference>
<feature type="compositionally biased region" description="Polar residues" evidence="12">
    <location>
        <begin position="154"/>
        <end position="163"/>
    </location>
</feature>
<name>A0A0F4ZAQ5_9PEZI</name>
<feature type="compositionally biased region" description="Polar residues" evidence="12">
    <location>
        <begin position="1416"/>
        <end position="1428"/>
    </location>
</feature>
<evidence type="ECO:0000256" key="5">
    <source>
        <dbReference type="ARBA" id="ARBA00022741"/>
    </source>
</evidence>
<keyword evidence="11" id="KW-0175">Coiled coil</keyword>
<feature type="coiled-coil region" evidence="11">
    <location>
        <begin position="1029"/>
        <end position="1056"/>
    </location>
</feature>
<feature type="region of interest" description="Disordered" evidence="12">
    <location>
        <begin position="448"/>
        <end position="496"/>
    </location>
</feature>
<dbReference type="InterPro" id="IPR017441">
    <property type="entry name" value="Protein_kinase_ATP_BS"/>
</dbReference>
<dbReference type="GO" id="GO:0004707">
    <property type="term" value="F:MAP kinase activity"/>
    <property type="evidence" value="ECO:0007669"/>
    <property type="project" value="UniProtKB-EC"/>
</dbReference>
<accession>A0A0F4ZAQ5</accession>
<feature type="domain" description="Protein kinase" evidence="13">
    <location>
        <begin position="1113"/>
        <end position="1400"/>
    </location>
</feature>
<dbReference type="InterPro" id="IPR011009">
    <property type="entry name" value="Kinase-like_dom_sf"/>
</dbReference>
<sequence length="1438" mass="162759">MAPQDGQRQVRFKDQENSHSPDGRASLSGRAEYSPDPRQTDKARPSYLNPHNNNGSYTRDSPQNSDRDRDRNRDYPKSNGNNHVNPYPPTHGHGYQSRHKARQNSGNGEDEDENIDDNGSSLIPNAVNTNSRFQRTPISGDEHSQPRAARPSFGRTSSHNLYNPSRGRPSAPQSNRPYSEFHSGTRRPERNRRKHVLSNLRRRNMGYDFRINDSDSEGEAPAPEEASLDSETVMFLISENQEPTEADYQDPNSAERLNWQSMLTSVLSGDVIGQEKQRLTPTIDKKDPKLIDEFFIAFRAAYFRRHESVQRKTLEDARSEIARHIDAIMNFKVKGEDEADGKDLMAQVNDVLGSIQKCHSMYPSIQRLEEHHHAAKTEPFKKSSKTIIAWHNTVKMIELQLNILRLWVGNDDLVIEKSEDGVAKEASSFIHRLLNDGSLPTLYSATALSDTTPSKDTSSNDNSENAQSKSESAELSSPKALSYEDEDEDEDEESVLQRARNGGVIIDLLHVIRRSKKTIIKYANEFNERHLPPPIEELTTLINFPSRLVQTMLQEQVANAKTTNIKMAARTNSLILDQMMLQFKTLLRISVGIDTQYQWIIKHEHNWDVPDSVDETYVQDVFMVLRFYFKMLNWKLANNKNTFKEAEVLFQEWEFVHSIGGHFDNWEVELAEHFTHVTHKTLARLADTFEREMREKPEETIEAMNKRIKACLDSVRVRQRMLQRFSRLFNDNYANASDYSLLLEPSRLQEMFRILDSSDHVRLQSHFDEQGIMIICSPSIIKLNKMEYVKSMMALTSEKQIENDSNIYYVILIMAEDPPIWPGKTVAVQLGEQVLDLQPGYLRLLATSTDERHSQANEAFLQAIGMKLDLVMDRRSNITKVNQKLTELRRVAFKISNIAMESAEIIRAETRGKGCEELVHTCFMAATEFGQRAVHYMDENRRQLNNIKLSKLGLDWVSFIDEDCTGTDKRTLRWAMQALEFVSGMTRGRQILGLSDSDWTRLRQSVSGCMKILVQHLDVMGARSSVQAKAEQDRKYEAYEKQTKMLEGRLKDDEKAAELVSESRLMAINKYGETWPINDSEKLGVGRVLEDDNELDRSLMDITSATNNGSMRWQLGNLLGSGAFGRVYVGVNLSRGQMMAVKEIRLQKDIKAMAKVKSQIIHEVNILKSLDHPNIVACYGVEVRRDRVYIFMEFCSGGSLAGLVDGGPIDDEVALQEVTLSILEGLKYLHERNIVHRDIKPANILLDHNGIVKIVDFGAAKVLDAPPEADNVHAFKSLMSHGSFYNVQDKKASAETIEGTAGTPMYMAPETIEKTDDETPKAADIWSLGCVVLELATGQPPWPGADNEFAVMFKIGNGVMPEMPSENQLSLSGCDFILRCLVVDPKKRATVDDLMKHPWIQQAVAASKDSEVEMPSDSSQGGTPSGTRGPTDGYVSGC</sequence>
<dbReference type="SUPFAM" id="SSF56112">
    <property type="entry name" value="Protein kinase-like (PK-like)"/>
    <property type="match status" value="1"/>
</dbReference>
<dbReference type="EMBL" id="LAEV01001761">
    <property type="protein sequence ID" value="KKA27380.1"/>
    <property type="molecule type" value="Genomic_DNA"/>
</dbReference>
<evidence type="ECO:0000256" key="7">
    <source>
        <dbReference type="ARBA" id="ARBA00022840"/>
    </source>
</evidence>
<dbReference type="Proteomes" id="UP000033483">
    <property type="component" value="Unassembled WGS sequence"/>
</dbReference>
<evidence type="ECO:0000256" key="4">
    <source>
        <dbReference type="ARBA" id="ARBA00022679"/>
    </source>
</evidence>
<feature type="compositionally biased region" description="Polar residues" evidence="12">
    <location>
        <begin position="49"/>
        <end position="58"/>
    </location>
</feature>
<comment type="catalytic activity">
    <reaction evidence="8">
        <text>L-threonyl-[protein] + ATP = O-phospho-L-threonyl-[protein] + ADP + H(+)</text>
        <dbReference type="Rhea" id="RHEA:46608"/>
        <dbReference type="Rhea" id="RHEA-COMP:11060"/>
        <dbReference type="Rhea" id="RHEA-COMP:11605"/>
        <dbReference type="ChEBI" id="CHEBI:15378"/>
        <dbReference type="ChEBI" id="CHEBI:30013"/>
        <dbReference type="ChEBI" id="CHEBI:30616"/>
        <dbReference type="ChEBI" id="CHEBI:61977"/>
        <dbReference type="ChEBI" id="CHEBI:456216"/>
        <dbReference type="EC" id="2.7.11.24"/>
    </reaction>
    <physiologicalReaction direction="left-to-right" evidence="8">
        <dbReference type="Rhea" id="RHEA:46609"/>
    </physiologicalReaction>
</comment>
<evidence type="ECO:0000256" key="9">
    <source>
        <dbReference type="ARBA" id="ARBA00048130"/>
    </source>
</evidence>
<feature type="binding site" evidence="10">
    <location>
        <position position="1142"/>
    </location>
    <ligand>
        <name>ATP</name>
        <dbReference type="ChEBI" id="CHEBI:30616"/>
    </ligand>
</feature>
<dbReference type="PROSITE" id="PS00108">
    <property type="entry name" value="PROTEIN_KINASE_ST"/>
    <property type="match status" value="1"/>
</dbReference>
<evidence type="ECO:0000256" key="8">
    <source>
        <dbReference type="ARBA" id="ARBA00047919"/>
    </source>
</evidence>
<comment type="caution">
    <text evidence="14">The sequence shown here is derived from an EMBL/GenBank/DDBJ whole genome shotgun (WGS) entry which is preliminary data.</text>
</comment>
<comment type="catalytic activity">
    <reaction evidence="9">
        <text>L-seryl-[protein] + ATP = O-phospho-L-seryl-[protein] + ADP + H(+)</text>
        <dbReference type="Rhea" id="RHEA:17989"/>
        <dbReference type="Rhea" id="RHEA-COMP:9863"/>
        <dbReference type="Rhea" id="RHEA-COMP:11604"/>
        <dbReference type="ChEBI" id="CHEBI:15378"/>
        <dbReference type="ChEBI" id="CHEBI:29999"/>
        <dbReference type="ChEBI" id="CHEBI:30616"/>
        <dbReference type="ChEBI" id="CHEBI:83421"/>
        <dbReference type="ChEBI" id="CHEBI:456216"/>
        <dbReference type="EC" id="2.7.11.24"/>
    </reaction>
    <physiologicalReaction direction="left-to-right" evidence="9">
        <dbReference type="Rhea" id="RHEA:17990"/>
    </physiologicalReaction>
</comment>
<evidence type="ECO:0000256" key="3">
    <source>
        <dbReference type="ARBA" id="ARBA00022527"/>
    </source>
</evidence>
<dbReference type="SMART" id="SM00220">
    <property type="entry name" value="S_TKc"/>
    <property type="match status" value="1"/>
</dbReference>
<gene>
    <name evidence="14" type="ORF">TD95_000489</name>
</gene>
<keyword evidence="6" id="KW-0418">Kinase</keyword>
<dbReference type="PANTHER" id="PTHR48016">
    <property type="entry name" value="MAP KINASE KINASE KINASE SSK2-RELATED-RELATED"/>
    <property type="match status" value="1"/>
</dbReference>
<feature type="compositionally biased region" description="Basic and acidic residues" evidence="12">
    <location>
        <begin position="11"/>
        <end position="22"/>
    </location>
</feature>
<feature type="compositionally biased region" description="Basic residues" evidence="12">
    <location>
        <begin position="189"/>
        <end position="204"/>
    </location>
</feature>
<proteinExistence type="inferred from homology"/>
<evidence type="ECO:0000259" key="13">
    <source>
        <dbReference type="PROSITE" id="PS50011"/>
    </source>
</evidence>
<feature type="compositionally biased region" description="Polar residues" evidence="12">
    <location>
        <begin position="122"/>
        <end position="137"/>
    </location>
</feature>
<evidence type="ECO:0000256" key="12">
    <source>
        <dbReference type="SAM" id="MobiDB-lite"/>
    </source>
</evidence>
<keyword evidence="7 10" id="KW-0067">ATP-binding</keyword>
<keyword evidence="5 10" id="KW-0547">Nucleotide-binding</keyword>
<dbReference type="Gene3D" id="1.10.510.10">
    <property type="entry name" value="Transferase(Phosphotransferase) domain 1"/>
    <property type="match status" value="1"/>
</dbReference>